<name>A0A229SYD2_9PSEU</name>
<evidence type="ECO:0000256" key="3">
    <source>
        <dbReference type="ARBA" id="ARBA00022741"/>
    </source>
</evidence>
<dbReference type="EMBL" id="NMUL01000030">
    <property type="protein sequence ID" value="OXM64157.1"/>
    <property type="molecule type" value="Genomic_DNA"/>
</dbReference>
<dbReference type="PRINTS" id="PR00990">
    <property type="entry name" value="RIBOKINASE"/>
</dbReference>
<keyword evidence="5" id="KW-0067">ATP-binding</keyword>
<dbReference type="SUPFAM" id="SSF53613">
    <property type="entry name" value="Ribokinase-like"/>
    <property type="match status" value="1"/>
</dbReference>
<evidence type="ECO:0000256" key="2">
    <source>
        <dbReference type="ARBA" id="ARBA00022679"/>
    </source>
</evidence>
<accession>A0A229SYD2</accession>
<dbReference type="InterPro" id="IPR029056">
    <property type="entry name" value="Ribokinase-like"/>
</dbReference>
<dbReference type="RefSeq" id="WP_093950527.1">
    <property type="nucleotide sequence ID" value="NZ_NMUL01000030.1"/>
</dbReference>
<dbReference type="GO" id="GO:0005524">
    <property type="term" value="F:ATP binding"/>
    <property type="evidence" value="ECO:0007669"/>
    <property type="project" value="UniProtKB-KW"/>
</dbReference>
<dbReference type="PANTHER" id="PTHR46566:SF5">
    <property type="entry name" value="1-PHOSPHOFRUCTOKINASE"/>
    <property type="match status" value="1"/>
</dbReference>
<dbReference type="GO" id="GO:0008443">
    <property type="term" value="F:phosphofructokinase activity"/>
    <property type="evidence" value="ECO:0007669"/>
    <property type="project" value="TreeGrafter"/>
</dbReference>
<dbReference type="AlphaFoldDB" id="A0A229SYD2"/>
<dbReference type="OrthoDB" id="9801219at2"/>
<comment type="similarity">
    <text evidence="1">Belongs to the carbohydrate kinase PfkB family.</text>
</comment>
<gene>
    <name evidence="8" type="ORF">CF165_27880</name>
</gene>
<feature type="domain" description="Carbohydrate kinase PfkB" evidence="7">
    <location>
        <begin position="15"/>
        <end position="285"/>
    </location>
</feature>
<dbReference type="InterPro" id="IPR011611">
    <property type="entry name" value="PfkB_dom"/>
</dbReference>
<sequence length="308" mass="30962">MTRRILTITLNPAVDVTYRVDALHLGGTTRVSDVRSRAGGKGVNVAAVVRQLGGESLVLALTTTRTPDEFGDGLDRLGLAHRLVPALPAVRRTVAVATPADGTTMLQENGFPADGTAEGGIFAALRAELPAGAVVISGSVPEGLGADVPAKLARLCLRHDVPVIADVSGAALREAAGSGAVLMPNEDELEELAGPGSEACQDLVAAGAPAVVATLGPEGAIAVTARGAWRAWPAEVVTGNSAGAGDAGAAALAVRLAEAGGTSEVDWPVALADVVATSAAAVLRPVAGEIDVAARDKWAPAVKVERIR</sequence>
<dbReference type="InterPro" id="IPR017583">
    <property type="entry name" value="Tagatose/fructose_Pkinase"/>
</dbReference>
<evidence type="ECO:0000256" key="5">
    <source>
        <dbReference type="ARBA" id="ARBA00022840"/>
    </source>
</evidence>
<evidence type="ECO:0000313" key="8">
    <source>
        <dbReference type="EMBL" id="OXM64157.1"/>
    </source>
</evidence>
<proteinExistence type="inferred from homology"/>
<dbReference type="PANTHER" id="PTHR46566">
    <property type="entry name" value="1-PHOSPHOFRUCTOKINASE-RELATED"/>
    <property type="match status" value="1"/>
</dbReference>
<dbReference type="GO" id="GO:0005829">
    <property type="term" value="C:cytosol"/>
    <property type="evidence" value="ECO:0007669"/>
    <property type="project" value="TreeGrafter"/>
</dbReference>
<evidence type="ECO:0000259" key="7">
    <source>
        <dbReference type="Pfam" id="PF00294"/>
    </source>
</evidence>
<evidence type="ECO:0000256" key="1">
    <source>
        <dbReference type="ARBA" id="ARBA00010688"/>
    </source>
</evidence>
<keyword evidence="9" id="KW-1185">Reference proteome</keyword>
<evidence type="ECO:0000313" key="9">
    <source>
        <dbReference type="Proteomes" id="UP000215199"/>
    </source>
</evidence>
<dbReference type="Gene3D" id="3.40.1190.20">
    <property type="match status" value="1"/>
</dbReference>
<evidence type="ECO:0000256" key="4">
    <source>
        <dbReference type="ARBA" id="ARBA00022777"/>
    </source>
</evidence>
<evidence type="ECO:0000256" key="6">
    <source>
        <dbReference type="PIRNR" id="PIRNR000535"/>
    </source>
</evidence>
<keyword evidence="2 6" id="KW-0808">Transferase</keyword>
<dbReference type="Proteomes" id="UP000215199">
    <property type="component" value="Unassembled WGS sequence"/>
</dbReference>
<keyword evidence="3" id="KW-0547">Nucleotide-binding</keyword>
<keyword evidence="4 8" id="KW-0418">Kinase</keyword>
<protein>
    <submittedName>
        <fullName evidence="8">Tagatose-6-phosphate kinase</fullName>
    </submittedName>
</protein>
<dbReference type="PIRSF" id="PIRSF000535">
    <property type="entry name" value="1PFK/6PFK/LacC"/>
    <property type="match status" value="1"/>
</dbReference>
<comment type="caution">
    <text evidence="8">The sequence shown here is derived from an EMBL/GenBank/DDBJ whole genome shotgun (WGS) entry which is preliminary data.</text>
</comment>
<reference evidence="9" key="1">
    <citation type="submission" date="2017-07" db="EMBL/GenBank/DDBJ databases">
        <title>Comparative genome mining reveals phylogenetic distribution patterns of secondary metabolites in Amycolatopsis.</title>
        <authorList>
            <person name="Adamek M."/>
            <person name="Alanjary M."/>
            <person name="Sales-Ortells H."/>
            <person name="Goodfellow M."/>
            <person name="Bull A.T."/>
            <person name="Kalinowski J."/>
            <person name="Ziemert N."/>
        </authorList>
    </citation>
    <scope>NUCLEOTIDE SEQUENCE [LARGE SCALE GENOMIC DNA]</scope>
    <source>
        <strain evidence="9">H5</strain>
    </source>
</reference>
<dbReference type="InterPro" id="IPR002139">
    <property type="entry name" value="Ribo/fructo_kinase"/>
</dbReference>
<dbReference type="Pfam" id="PF00294">
    <property type="entry name" value="PfkB"/>
    <property type="match status" value="1"/>
</dbReference>
<organism evidence="8 9">
    <name type="scientific">Amycolatopsis vastitatis</name>
    <dbReference type="NCBI Taxonomy" id="1905142"/>
    <lineage>
        <taxon>Bacteria</taxon>
        <taxon>Bacillati</taxon>
        <taxon>Actinomycetota</taxon>
        <taxon>Actinomycetes</taxon>
        <taxon>Pseudonocardiales</taxon>
        <taxon>Pseudonocardiaceae</taxon>
        <taxon>Amycolatopsis</taxon>
    </lineage>
</organism>